<sequence>MRPSGRTIQRLGTRIVRDSGGVLRAPLARRRRAAAAAHPAQRQQVQSGPRGLTDCRVCVIVVACFVHRSPAAAAPLLPPILHNVSSGGVLRAPLARRRRAAAAAHPAQRQQVQSGPRGLTDCRVCVIVVACFVHRSPAAAAPLLPPILHNVSSGGVLRAPLARRRRAAAAAHPAQRQQVQSGPRGLTDYRVCVIVVACFVHRSPAAAAPLLPPILHNVSRIVQMGNYLWQSESTTRLPGSAVAVAHQFLRCVLHQLASNNVFLQLFTQRTKEKQRLIFFKSIAQAFVDFNELYPCGPLQLVVEHLNSKKTLPTDILLIVSSNISMYLECLAPEALGPLSACAALLQALEQLLRAAVLQLPALDDVLPLLRVAAAALRIPGAAQCKSILEPISKLLSYGIQNFVIKLSVITELSSLCVRTFARDRDKLLVCRVLVYELMQALRTKTTIPDENFFVLLQFVLQGHGCTLLLPPALGRGWLTSEGEGGAGDCMRAHLHDCIELLTDPHTTNKIKAGCGEGGAGDCMRAHLHDSIELLTDPHTTNKIKAGCGEGGAGDCMRAHLHDCIELLTDPHTTNKIKGSVSKSIVNRNLICLNEDTLGAHVKGGLAQYVAQELSLEQRGKQGPRHPPWLSQGPAPSREVSECVTRVRLISWLVMGALCNCVGGGVQQPIPQDATCHVTDHIQTIMSSYVEQTKPAPQRMNALFHAFILCQLWTIYLEQIARASTPNSEAYNTTVCLLLDFWCKVLPSVLQVTVQSKVLAETVNLHFLSLLEALLECDSTVLNKLLPLWTPIIHSPLFNVSL</sequence>
<dbReference type="AlphaFoldDB" id="A0A8S4FX51"/>
<protein>
    <submittedName>
        <fullName evidence="1">(diamondback moth) hypothetical protein</fullName>
    </submittedName>
</protein>
<organism evidence="1 2">
    <name type="scientific">Plutella xylostella</name>
    <name type="common">Diamondback moth</name>
    <name type="synonym">Plutella maculipennis</name>
    <dbReference type="NCBI Taxonomy" id="51655"/>
    <lineage>
        <taxon>Eukaryota</taxon>
        <taxon>Metazoa</taxon>
        <taxon>Ecdysozoa</taxon>
        <taxon>Arthropoda</taxon>
        <taxon>Hexapoda</taxon>
        <taxon>Insecta</taxon>
        <taxon>Pterygota</taxon>
        <taxon>Neoptera</taxon>
        <taxon>Endopterygota</taxon>
        <taxon>Lepidoptera</taxon>
        <taxon>Glossata</taxon>
        <taxon>Ditrysia</taxon>
        <taxon>Yponomeutoidea</taxon>
        <taxon>Plutellidae</taxon>
        <taxon>Plutella</taxon>
    </lineage>
</organism>
<gene>
    <name evidence="1" type="ORF">PLXY2_LOCUS11003</name>
</gene>
<accession>A0A8S4FX51</accession>
<reference evidence="1" key="1">
    <citation type="submission" date="2020-11" db="EMBL/GenBank/DDBJ databases">
        <authorList>
            <person name="Whiteford S."/>
        </authorList>
    </citation>
    <scope>NUCLEOTIDE SEQUENCE</scope>
</reference>
<proteinExistence type="predicted"/>
<dbReference type="EMBL" id="CAJHNJ030000052">
    <property type="protein sequence ID" value="CAG9132699.1"/>
    <property type="molecule type" value="Genomic_DNA"/>
</dbReference>
<name>A0A8S4FX51_PLUXY</name>
<dbReference type="PANTHER" id="PTHR21696:SF2">
    <property type="entry name" value="PROTEIN UNC-79 HOMOLOG"/>
    <property type="match status" value="1"/>
</dbReference>
<dbReference type="InterPro" id="IPR024855">
    <property type="entry name" value="UNC79"/>
</dbReference>
<evidence type="ECO:0000313" key="2">
    <source>
        <dbReference type="Proteomes" id="UP000653454"/>
    </source>
</evidence>
<comment type="caution">
    <text evidence="1">The sequence shown here is derived from an EMBL/GenBank/DDBJ whole genome shotgun (WGS) entry which is preliminary data.</text>
</comment>
<keyword evidence="2" id="KW-1185">Reference proteome</keyword>
<dbReference type="Proteomes" id="UP000653454">
    <property type="component" value="Unassembled WGS sequence"/>
</dbReference>
<evidence type="ECO:0000313" key="1">
    <source>
        <dbReference type="EMBL" id="CAG9132699.1"/>
    </source>
</evidence>
<dbReference type="PANTHER" id="PTHR21696">
    <property type="entry name" value="PROTEIN UNC-79 HOMOLOG"/>
    <property type="match status" value="1"/>
</dbReference>